<keyword evidence="2" id="KW-0732">Signal</keyword>
<dbReference type="CDD" id="cd02961">
    <property type="entry name" value="PDI_a_family"/>
    <property type="match status" value="1"/>
</dbReference>
<evidence type="ECO:0000256" key="2">
    <source>
        <dbReference type="SAM" id="SignalP"/>
    </source>
</evidence>
<accession>A0A0L8GUB4</accession>
<dbReference type="Pfam" id="PF13848">
    <property type="entry name" value="Thioredoxin_6"/>
    <property type="match status" value="1"/>
</dbReference>
<keyword evidence="1" id="KW-0812">Transmembrane</keyword>
<dbReference type="PANTHER" id="PTHR19991">
    <property type="entry name" value="L 2 01289"/>
    <property type="match status" value="1"/>
</dbReference>
<organism evidence="3">
    <name type="scientific">Octopus bimaculoides</name>
    <name type="common">California two-spotted octopus</name>
    <dbReference type="NCBI Taxonomy" id="37653"/>
    <lineage>
        <taxon>Eukaryota</taxon>
        <taxon>Metazoa</taxon>
        <taxon>Spiralia</taxon>
        <taxon>Lophotrochozoa</taxon>
        <taxon>Mollusca</taxon>
        <taxon>Cephalopoda</taxon>
        <taxon>Coleoidea</taxon>
        <taxon>Octopodiformes</taxon>
        <taxon>Octopoda</taxon>
        <taxon>Incirrata</taxon>
        <taxon>Octopodidae</taxon>
        <taxon>Octopus</taxon>
    </lineage>
</organism>
<gene>
    <name evidence="3" type="ORF">OCBIM_22027622mg</name>
</gene>
<dbReference type="OMA" id="RYTSKEY"/>
<dbReference type="AlphaFoldDB" id="A0A0L8GUB4"/>
<dbReference type="InterPro" id="IPR036249">
    <property type="entry name" value="Thioredoxin-like_sf"/>
</dbReference>
<dbReference type="Gene3D" id="3.40.30.10">
    <property type="entry name" value="Glutaredoxin"/>
    <property type="match status" value="1"/>
</dbReference>
<dbReference type="SUPFAM" id="SSF52833">
    <property type="entry name" value="Thioredoxin-like"/>
    <property type="match status" value="2"/>
</dbReference>
<dbReference type="PANTHER" id="PTHR19991:SF2">
    <property type="entry name" value="GH08893P"/>
    <property type="match status" value="1"/>
</dbReference>
<feature type="signal peptide" evidence="2">
    <location>
        <begin position="1"/>
        <end position="23"/>
    </location>
</feature>
<name>A0A0L8GUB4_OCTBM</name>
<evidence type="ECO:0000256" key="1">
    <source>
        <dbReference type="SAM" id="Phobius"/>
    </source>
</evidence>
<sequence length="309" mass="35514">MATYLGWPTLLLAFSTLFRTIASREGLRIIEDVTPNSMHSFITSQHSLILIYDEINAEYHSALFEMQKLLKADLTFLEDCRYGKLQSQTFGDKYGVKVIPALVFFRQKSPIVYDGNTIDAGDVAEWLEAAQKEAMRVLNENNFEHLTQASTGATTGDWLVLFYKPGCGLIAMATMEAVAVRMHHTLNIAKVQMNSNPKLVERFKIKKCPSIIYFRHGKLFRYDPEQFDVKSMKVFVESWHRNVKAETVPIEPSAFDILTDYIVQKLKESDHHTKVYIILPTILLMSLTMLLLCVFCCRKQATYDKHKFH</sequence>
<proteinExistence type="predicted"/>
<feature type="chain" id="PRO_5005583266" description="Thioredoxin domain-containing protein" evidence="2">
    <location>
        <begin position="24"/>
        <end position="309"/>
    </location>
</feature>
<evidence type="ECO:0000313" key="3">
    <source>
        <dbReference type="EMBL" id="KOF80631.1"/>
    </source>
</evidence>
<protein>
    <recommendedName>
        <fullName evidence="4">Thioredoxin domain-containing protein</fullName>
    </recommendedName>
</protein>
<evidence type="ECO:0008006" key="4">
    <source>
        <dbReference type="Google" id="ProtNLM"/>
    </source>
</evidence>
<dbReference type="KEGG" id="obi:106874623"/>
<feature type="transmembrane region" description="Helical" evidence="1">
    <location>
        <begin position="275"/>
        <end position="297"/>
    </location>
</feature>
<keyword evidence="1" id="KW-0472">Membrane</keyword>
<keyword evidence="1" id="KW-1133">Transmembrane helix</keyword>
<dbReference type="EMBL" id="KQ420314">
    <property type="protein sequence ID" value="KOF80631.1"/>
    <property type="molecule type" value="Genomic_DNA"/>
</dbReference>
<reference evidence="3" key="1">
    <citation type="submission" date="2015-07" db="EMBL/GenBank/DDBJ databases">
        <title>MeaNS - Measles Nucleotide Surveillance Program.</title>
        <authorList>
            <person name="Tran T."/>
            <person name="Druce J."/>
        </authorList>
    </citation>
    <scope>NUCLEOTIDE SEQUENCE</scope>
    <source>
        <strain evidence="3">UCB-OBI-ISO-001</strain>
        <tissue evidence="3">Gonad</tissue>
    </source>
</reference>
<dbReference type="STRING" id="37653.A0A0L8GUB4"/>
<dbReference type="OrthoDB" id="72053at2759"/>